<dbReference type="Gene3D" id="3.30.420.10">
    <property type="entry name" value="Ribonuclease H-like superfamily/Ribonuclease H"/>
    <property type="match status" value="1"/>
</dbReference>
<proteinExistence type="predicted"/>
<protein>
    <submittedName>
        <fullName evidence="1">DNA polymerase-3 subunit epsilon</fullName>
    </submittedName>
</protein>
<organism evidence="1 2">
    <name type="scientific">Plasticicumulans lactativorans</name>
    <dbReference type="NCBI Taxonomy" id="1133106"/>
    <lineage>
        <taxon>Bacteria</taxon>
        <taxon>Pseudomonadati</taxon>
        <taxon>Pseudomonadota</taxon>
        <taxon>Gammaproteobacteria</taxon>
        <taxon>Candidatus Competibacteraceae</taxon>
        <taxon>Plasticicumulans</taxon>
    </lineage>
</organism>
<evidence type="ECO:0000313" key="2">
    <source>
        <dbReference type="Proteomes" id="UP000295765"/>
    </source>
</evidence>
<dbReference type="SUPFAM" id="SSF53098">
    <property type="entry name" value="Ribonuclease H-like"/>
    <property type="match status" value="1"/>
</dbReference>
<dbReference type="GO" id="GO:0003676">
    <property type="term" value="F:nucleic acid binding"/>
    <property type="evidence" value="ECO:0007669"/>
    <property type="project" value="InterPro"/>
</dbReference>
<name>A0A4R2LJL4_9GAMM</name>
<keyword evidence="2" id="KW-1185">Reference proteome</keyword>
<dbReference type="RefSeq" id="WP_132538327.1">
    <property type="nucleotide sequence ID" value="NZ_SLWY01000002.1"/>
</dbReference>
<dbReference type="EMBL" id="SLWY01000002">
    <property type="protein sequence ID" value="TCO83416.1"/>
    <property type="molecule type" value="Genomic_DNA"/>
</dbReference>
<dbReference type="OrthoDB" id="5497329at2"/>
<sequence>MLLALARRLRHPPATDQPSRQHGDTPDTAGEVVCIDCTATSLDRRDARLLAVAAVPLRGNRLLTSQALHLSVDPAWPRALPPLDAAAQLLRYIGQRPLVGYYLDFDFALLAPLFSALLGHPLPNRGIDVSALYYARRVRGRPVSGPDDLRFETIRRDLGLPALSGRSALSHAVLAGLMYLKLSTPDRPTPGDEPP</sequence>
<reference evidence="1 2" key="1">
    <citation type="submission" date="2019-03" db="EMBL/GenBank/DDBJ databases">
        <title>Genomic Encyclopedia of Type Strains, Phase IV (KMG-IV): sequencing the most valuable type-strain genomes for metagenomic binning, comparative biology and taxonomic classification.</title>
        <authorList>
            <person name="Goeker M."/>
        </authorList>
    </citation>
    <scope>NUCLEOTIDE SEQUENCE [LARGE SCALE GENOMIC DNA]</scope>
    <source>
        <strain evidence="1 2">DSM 25287</strain>
    </source>
</reference>
<dbReference type="InterPro" id="IPR036397">
    <property type="entry name" value="RNaseH_sf"/>
</dbReference>
<accession>A0A4R2LJL4</accession>
<comment type="caution">
    <text evidence="1">The sequence shown here is derived from an EMBL/GenBank/DDBJ whole genome shotgun (WGS) entry which is preliminary data.</text>
</comment>
<dbReference type="CDD" id="cd06127">
    <property type="entry name" value="DEDDh"/>
    <property type="match status" value="1"/>
</dbReference>
<dbReference type="Proteomes" id="UP000295765">
    <property type="component" value="Unassembled WGS sequence"/>
</dbReference>
<evidence type="ECO:0000313" key="1">
    <source>
        <dbReference type="EMBL" id="TCO83416.1"/>
    </source>
</evidence>
<gene>
    <name evidence="1" type="ORF">EV699_102114</name>
</gene>
<dbReference type="InterPro" id="IPR012337">
    <property type="entry name" value="RNaseH-like_sf"/>
</dbReference>
<dbReference type="AlphaFoldDB" id="A0A4R2LJL4"/>